<dbReference type="AlphaFoldDB" id="A0A2N5UVG1"/>
<feature type="compositionally biased region" description="Polar residues" evidence="1">
    <location>
        <begin position="66"/>
        <end position="82"/>
    </location>
</feature>
<dbReference type="EMBL" id="PGCI01000086">
    <property type="protein sequence ID" value="PLW41750.1"/>
    <property type="molecule type" value="Genomic_DNA"/>
</dbReference>
<gene>
    <name evidence="2" type="ORF">PCASD_05694</name>
</gene>
<sequence>MSGGCTSIVQEAAKGADPALHGSGSLGASEGPGITDLKSLRLEREGQDASALHSQPPPDGSLEPQPENTLPSGPDSTKPSRSTQRDGSDVIIAVWARSCDPAKQNRRPKGHMVNGPLAASPNYCKRITIRSARSGSHQGVQPTKEQPPGLNPRPAGLAQFYSLACPGSSTPALHDTPGILVSLWPAATSDKSVRIAKSPALRASDTAVTPGFYNEQGQPISGQYLAPRNLAIHRSKEIKRSRKIESLRVNQSNTSSSHSQQSEESNYSEESGAFATFDENENNFHLTFIILFITWLHTFCNVSRENCQTAVTILFNILQETLKRSSGNQTLSRMPRDPRTLVEKAAIKPHLVETVCCRICFHLYSFEQQRLPPTFCQYKRFANYDPCSEELWVQKSTHSGIKDLGQFPRPSKKDYPAKFGVPLCLYVSQPILAWLELLLRKPDIEAAIDAWASKVLNSKAELMDVQHGSTFQKLSQVDTPSFLNLKLSLFVDWFNPRGNKTSGKIKSTGVFALFCMNLPPTLRNKISNIGLAGITPGPYSPDTNTINHLLKPLVDELIMLDSGVIIKTYQHPEGRLVCVRLMCLLGDLLATKKVAGFAAPTATSFCSWCHAKCQSLQTLQIAESRTKNETIQASKEFKDAPSENAQKNMLKETGVRWSELNRLSYWDPSQQTALGIMHNWLEGVLQAHWQNQWRFLATAKPKTSKRGRPPTVTHCNKRQRTDLSDLMMLLASGDLTEDEDDEDNEDDIALDGGENGGFFSQEDITRFRQSMSQVVLPSGLSKLPPNLGEERHGKLKASQWYCLFSYVIPLVIFDLYLVDCTHILFARELTGTLINRFSSNYQKYCDTVQELFNDVKAQPNHHFARHITEQMRGWGPLHGVAEFAGERLIGFLQKIKTNNLIDKMNGTMMRRGCHLQNLMEKDEFQMMVKKNDAQDEKDAKVKRKPKKISWTNPMYEKVFEFIAQEDPLVIRRDAAQIPRGALVLSGLATPIRSVDVEGLKVTTTKPQNCVVAMVNGIPRYGIVKQIYSFSDHKNEERTVVILSPITNMFPKRFNVPTT</sequence>
<dbReference type="Pfam" id="PF02992">
    <property type="entry name" value="Transposase_21"/>
    <property type="match status" value="1"/>
</dbReference>
<feature type="region of interest" description="Disordered" evidence="1">
    <location>
        <begin position="132"/>
        <end position="151"/>
    </location>
</feature>
<feature type="compositionally biased region" description="Basic and acidic residues" evidence="1">
    <location>
        <begin position="38"/>
        <end position="47"/>
    </location>
</feature>
<evidence type="ECO:0000313" key="2">
    <source>
        <dbReference type="EMBL" id="PLW41750.1"/>
    </source>
</evidence>
<reference evidence="2 3" key="1">
    <citation type="submission" date="2017-11" db="EMBL/GenBank/DDBJ databases">
        <title>De novo assembly and phasing of dikaryotic genomes from two isolates of Puccinia coronata f. sp. avenae, the causal agent of oat crown rust.</title>
        <authorList>
            <person name="Miller M.E."/>
            <person name="Zhang Y."/>
            <person name="Omidvar V."/>
            <person name="Sperschneider J."/>
            <person name="Schwessinger B."/>
            <person name="Raley C."/>
            <person name="Palmer J.M."/>
            <person name="Garnica D."/>
            <person name="Upadhyaya N."/>
            <person name="Rathjen J."/>
            <person name="Taylor J.M."/>
            <person name="Park R.F."/>
            <person name="Dodds P.N."/>
            <person name="Hirsch C.D."/>
            <person name="Kianian S.F."/>
            <person name="Figueroa M."/>
        </authorList>
    </citation>
    <scope>NUCLEOTIDE SEQUENCE [LARGE SCALE GENOMIC DNA]</scope>
    <source>
        <strain evidence="2">12SD80</strain>
    </source>
</reference>
<feature type="region of interest" description="Disordered" evidence="1">
    <location>
        <begin position="242"/>
        <end position="271"/>
    </location>
</feature>
<dbReference type="PANTHER" id="PTHR46579">
    <property type="entry name" value="F5/8 TYPE C DOMAIN-CONTAINING PROTEIN-RELATED"/>
    <property type="match status" value="1"/>
</dbReference>
<proteinExistence type="predicted"/>
<feature type="region of interest" description="Disordered" evidence="1">
    <location>
        <begin position="734"/>
        <end position="755"/>
    </location>
</feature>
<feature type="compositionally biased region" description="Acidic residues" evidence="1">
    <location>
        <begin position="735"/>
        <end position="749"/>
    </location>
</feature>
<comment type="caution">
    <text evidence="2">The sequence shown here is derived from an EMBL/GenBank/DDBJ whole genome shotgun (WGS) entry which is preliminary data.</text>
</comment>
<evidence type="ECO:0000313" key="3">
    <source>
        <dbReference type="Proteomes" id="UP000235392"/>
    </source>
</evidence>
<dbReference type="PANTHER" id="PTHR46579:SF1">
    <property type="entry name" value="F5_8 TYPE C DOMAIN-CONTAINING PROTEIN"/>
    <property type="match status" value="1"/>
</dbReference>
<feature type="region of interest" description="Disordered" evidence="1">
    <location>
        <begin position="16"/>
        <end position="89"/>
    </location>
</feature>
<protein>
    <submittedName>
        <fullName evidence="2">Uncharacterized protein</fullName>
    </submittedName>
</protein>
<name>A0A2N5UVG1_9BASI</name>
<feature type="compositionally biased region" description="Polar residues" evidence="1">
    <location>
        <begin position="132"/>
        <end position="144"/>
    </location>
</feature>
<accession>A0A2N5UVG1</accession>
<dbReference type="InterPro" id="IPR004242">
    <property type="entry name" value="Transposase_21"/>
</dbReference>
<evidence type="ECO:0000256" key="1">
    <source>
        <dbReference type="SAM" id="MobiDB-lite"/>
    </source>
</evidence>
<organism evidence="2 3">
    <name type="scientific">Puccinia coronata f. sp. avenae</name>
    <dbReference type="NCBI Taxonomy" id="200324"/>
    <lineage>
        <taxon>Eukaryota</taxon>
        <taxon>Fungi</taxon>
        <taxon>Dikarya</taxon>
        <taxon>Basidiomycota</taxon>
        <taxon>Pucciniomycotina</taxon>
        <taxon>Pucciniomycetes</taxon>
        <taxon>Pucciniales</taxon>
        <taxon>Pucciniaceae</taxon>
        <taxon>Puccinia</taxon>
    </lineage>
</organism>
<feature type="compositionally biased region" description="Low complexity" evidence="1">
    <location>
        <begin position="250"/>
        <end position="271"/>
    </location>
</feature>
<dbReference type="Proteomes" id="UP000235392">
    <property type="component" value="Unassembled WGS sequence"/>
</dbReference>